<dbReference type="Gene3D" id="2.60.120.620">
    <property type="entry name" value="q2cbj1_9rhob like domain"/>
    <property type="match status" value="1"/>
</dbReference>
<sequence>MNSVTSNLKARNWEEIGHHLHEHGYANVENVLSKTECTELISAYQDDHTYRKTITMERYRFGLGEYKYFQYPLPDLITRIRQTVYSFIAPIANQWMKVLNLDQLYPETHEEFKKTCHDNGQTKPTVLILKYGKGGFNTLHQDLYGETYFPLQIVLFLNEPDEDYRGGEFVLTEQIPRAQSKANVLRPKRGDMLIFTTNFRPVKGSKGYYRVNMKHGVSPLHSGQRHTLGIIFHDALS</sequence>
<protein>
    <submittedName>
        <fullName evidence="5">Prolyl 4-hydroxylase subunit alpha</fullName>
    </submittedName>
</protein>
<evidence type="ECO:0000256" key="3">
    <source>
        <dbReference type="ARBA" id="ARBA00023002"/>
    </source>
</evidence>
<gene>
    <name evidence="5" type="ORF">BFS30_27055</name>
</gene>
<dbReference type="GO" id="GO:0016705">
    <property type="term" value="F:oxidoreductase activity, acting on paired donors, with incorporation or reduction of molecular oxygen"/>
    <property type="evidence" value="ECO:0007669"/>
    <property type="project" value="InterPro"/>
</dbReference>
<dbReference type="OrthoDB" id="9781972at2"/>
<feature type="domain" description="Prolyl 4-hydroxylase alpha subunit" evidence="4">
    <location>
        <begin position="23"/>
        <end position="233"/>
    </location>
</feature>
<organism evidence="5 6">
    <name type="scientific">Pedobacter steynii</name>
    <dbReference type="NCBI Taxonomy" id="430522"/>
    <lineage>
        <taxon>Bacteria</taxon>
        <taxon>Pseudomonadati</taxon>
        <taxon>Bacteroidota</taxon>
        <taxon>Sphingobacteriia</taxon>
        <taxon>Sphingobacteriales</taxon>
        <taxon>Sphingobacteriaceae</taxon>
        <taxon>Pedobacter</taxon>
    </lineage>
</organism>
<dbReference type="GO" id="GO:0051213">
    <property type="term" value="F:dioxygenase activity"/>
    <property type="evidence" value="ECO:0007669"/>
    <property type="project" value="UniProtKB-KW"/>
</dbReference>
<dbReference type="InterPro" id="IPR018655">
    <property type="entry name" value="DUF2086"/>
</dbReference>
<reference evidence="5 6" key="1">
    <citation type="submission" date="2016-08" db="EMBL/GenBank/DDBJ databases">
        <authorList>
            <person name="Seilhamer J.J."/>
        </authorList>
    </citation>
    <scope>NUCLEOTIDE SEQUENCE [LARGE SCALE GENOMIC DNA]</scope>
    <source>
        <strain evidence="5 6">DX4</strain>
    </source>
</reference>
<evidence type="ECO:0000259" key="4">
    <source>
        <dbReference type="SMART" id="SM00702"/>
    </source>
</evidence>
<evidence type="ECO:0000313" key="5">
    <source>
        <dbReference type="EMBL" id="AOM81048.1"/>
    </source>
</evidence>
<dbReference type="GO" id="GO:0005506">
    <property type="term" value="F:iron ion binding"/>
    <property type="evidence" value="ECO:0007669"/>
    <property type="project" value="InterPro"/>
</dbReference>
<dbReference type="InterPro" id="IPR006620">
    <property type="entry name" value="Pro_4_hyd_alph"/>
</dbReference>
<dbReference type="Proteomes" id="UP000094313">
    <property type="component" value="Chromosome"/>
</dbReference>
<dbReference type="EMBL" id="CP017141">
    <property type="protein sequence ID" value="AOM81048.1"/>
    <property type="molecule type" value="Genomic_DNA"/>
</dbReference>
<evidence type="ECO:0000256" key="2">
    <source>
        <dbReference type="ARBA" id="ARBA00022964"/>
    </source>
</evidence>
<dbReference type="GO" id="GO:0031418">
    <property type="term" value="F:L-ascorbic acid binding"/>
    <property type="evidence" value="ECO:0007669"/>
    <property type="project" value="InterPro"/>
</dbReference>
<keyword evidence="6" id="KW-1185">Reference proteome</keyword>
<keyword evidence="3" id="KW-0560">Oxidoreductase</keyword>
<dbReference type="KEGG" id="psty:BFS30_27055"/>
<dbReference type="AlphaFoldDB" id="A0A1D7QQU8"/>
<dbReference type="Pfam" id="PF09859">
    <property type="entry name" value="Oxygenase-NA"/>
    <property type="match status" value="1"/>
</dbReference>
<evidence type="ECO:0000256" key="1">
    <source>
        <dbReference type="ARBA" id="ARBA00001961"/>
    </source>
</evidence>
<evidence type="ECO:0000313" key="6">
    <source>
        <dbReference type="Proteomes" id="UP000094313"/>
    </source>
</evidence>
<keyword evidence="2" id="KW-0223">Dioxygenase</keyword>
<dbReference type="SUPFAM" id="SSF51197">
    <property type="entry name" value="Clavaminate synthase-like"/>
    <property type="match status" value="1"/>
</dbReference>
<accession>A0A1D7QQU8</accession>
<comment type="cofactor">
    <cofactor evidence="1">
        <name>L-ascorbate</name>
        <dbReference type="ChEBI" id="CHEBI:38290"/>
    </cofactor>
</comment>
<proteinExistence type="predicted"/>
<name>A0A1D7QQU8_9SPHI</name>
<dbReference type="SMART" id="SM00702">
    <property type="entry name" value="P4Hc"/>
    <property type="match status" value="1"/>
</dbReference>